<dbReference type="PROSITE" id="PS50853">
    <property type="entry name" value="FN3"/>
    <property type="match status" value="1"/>
</dbReference>
<dbReference type="PANTHER" id="PTHR13817">
    <property type="entry name" value="TITIN"/>
    <property type="match status" value="1"/>
</dbReference>
<reference evidence="3" key="1">
    <citation type="submission" date="2014-12" db="EMBL/GenBank/DDBJ databases">
        <title>Insight into the proteome of Arion vulgaris.</title>
        <authorList>
            <person name="Aradska J."/>
            <person name="Bulat T."/>
            <person name="Smidak R."/>
            <person name="Sarate P."/>
            <person name="Gangsoo J."/>
            <person name="Sialana F."/>
            <person name="Bilban M."/>
            <person name="Lubec G."/>
        </authorList>
    </citation>
    <scope>NUCLEOTIDE SEQUENCE</scope>
    <source>
        <tissue evidence="3">Skin</tissue>
    </source>
</reference>
<evidence type="ECO:0000313" key="3">
    <source>
        <dbReference type="EMBL" id="CEK95437.1"/>
    </source>
</evidence>
<dbReference type="InterPro" id="IPR050964">
    <property type="entry name" value="Striated_Muscle_Regulatory"/>
</dbReference>
<name>A0A0B7BRF5_9EUPU</name>
<protein>
    <recommendedName>
        <fullName evidence="2">Fibronectin type-III domain-containing protein</fullName>
    </recommendedName>
</protein>
<feature type="domain" description="Fibronectin type-III" evidence="2">
    <location>
        <begin position="1"/>
        <end position="68"/>
    </location>
</feature>
<organism evidence="3">
    <name type="scientific">Arion vulgaris</name>
    <dbReference type="NCBI Taxonomy" id="1028688"/>
    <lineage>
        <taxon>Eukaryota</taxon>
        <taxon>Metazoa</taxon>
        <taxon>Spiralia</taxon>
        <taxon>Lophotrochozoa</taxon>
        <taxon>Mollusca</taxon>
        <taxon>Gastropoda</taxon>
        <taxon>Heterobranchia</taxon>
        <taxon>Euthyneura</taxon>
        <taxon>Panpulmonata</taxon>
        <taxon>Eupulmonata</taxon>
        <taxon>Stylommatophora</taxon>
        <taxon>Helicina</taxon>
        <taxon>Arionoidea</taxon>
        <taxon>Arionidae</taxon>
        <taxon>Arion</taxon>
    </lineage>
</organism>
<dbReference type="SUPFAM" id="SSF49265">
    <property type="entry name" value="Fibronectin type III"/>
    <property type="match status" value="1"/>
</dbReference>
<dbReference type="AlphaFoldDB" id="A0A0B7BRF5"/>
<keyword evidence="1" id="KW-0677">Repeat</keyword>
<feature type="non-terminal residue" evidence="3">
    <location>
        <position position="68"/>
    </location>
</feature>
<dbReference type="InterPro" id="IPR036116">
    <property type="entry name" value="FN3_sf"/>
</dbReference>
<evidence type="ECO:0000256" key="1">
    <source>
        <dbReference type="ARBA" id="ARBA00022737"/>
    </source>
</evidence>
<dbReference type="PANTHER" id="PTHR13817:SF151">
    <property type="entry name" value="TITIN"/>
    <property type="match status" value="1"/>
</dbReference>
<dbReference type="GO" id="GO:0045214">
    <property type="term" value="P:sarcomere organization"/>
    <property type="evidence" value="ECO:0007669"/>
    <property type="project" value="TreeGrafter"/>
</dbReference>
<dbReference type="CDD" id="cd00063">
    <property type="entry name" value="FN3"/>
    <property type="match status" value="1"/>
</dbReference>
<dbReference type="InterPro" id="IPR003961">
    <property type="entry name" value="FN3_dom"/>
</dbReference>
<proteinExistence type="predicted"/>
<evidence type="ECO:0000259" key="2">
    <source>
        <dbReference type="PROSITE" id="PS50853"/>
    </source>
</evidence>
<dbReference type="Gene3D" id="2.60.40.10">
    <property type="entry name" value="Immunoglobulins"/>
    <property type="match status" value="1"/>
</dbReference>
<dbReference type="EMBL" id="HACG01048572">
    <property type="protein sequence ID" value="CEK95437.1"/>
    <property type="molecule type" value="Transcribed_RNA"/>
</dbReference>
<dbReference type="Pfam" id="PF00041">
    <property type="entry name" value="fn3"/>
    <property type="match status" value="1"/>
</dbReference>
<gene>
    <name evidence="3" type="primary">ORF206964</name>
</gene>
<dbReference type="GO" id="GO:0031430">
    <property type="term" value="C:M band"/>
    <property type="evidence" value="ECO:0007669"/>
    <property type="project" value="TreeGrafter"/>
</dbReference>
<sequence length="68" mass="7948">IIEEIGITDVTIRWKPPLNTGGLELTGYYIERRDTKYTSWIKVDHVKSNVTSYSIQNLLEGNEYVFRI</sequence>
<dbReference type="InterPro" id="IPR013783">
    <property type="entry name" value="Ig-like_fold"/>
</dbReference>
<dbReference type="PRINTS" id="PR00014">
    <property type="entry name" value="FNTYPEIII"/>
</dbReference>
<accession>A0A0B7BRF5</accession>
<feature type="non-terminal residue" evidence="3">
    <location>
        <position position="1"/>
    </location>
</feature>